<feature type="transmembrane region" description="Helical" evidence="6">
    <location>
        <begin position="59"/>
        <end position="82"/>
    </location>
</feature>
<dbReference type="InterPro" id="IPR011701">
    <property type="entry name" value="MFS"/>
</dbReference>
<feature type="domain" description="Major facilitator superfamily (MFS) profile" evidence="7">
    <location>
        <begin position="1"/>
        <end position="368"/>
    </location>
</feature>
<keyword evidence="5 6" id="KW-0472">Membrane</keyword>
<evidence type="ECO:0000256" key="6">
    <source>
        <dbReference type="SAM" id="Phobius"/>
    </source>
</evidence>
<dbReference type="Pfam" id="PF07690">
    <property type="entry name" value="MFS_1"/>
    <property type="match status" value="1"/>
</dbReference>
<evidence type="ECO:0000313" key="8">
    <source>
        <dbReference type="EMBL" id="CAB3747505.1"/>
    </source>
</evidence>
<keyword evidence="4 6" id="KW-1133">Transmembrane helix</keyword>
<reference evidence="8 9" key="1">
    <citation type="submission" date="2020-04" db="EMBL/GenBank/DDBJ databases">
        <authorList>
            <person name="De Canck E."/>
        </authorList>
    </citation>
    <scope>NUCLEOTIDE SEQUENCE [LARGE SCALE GENOMIC DNA]</scope>
    <source>
        <strain evidence="8 9">LMG 29739</strain>
    </source>
</reference>
<gene>
    <name evidence="8" type="primary">pbuE_1</name>
    <name evidence="8" type="ORF">LMG29739_00326</name>
</gene>
<dbReference type="InterPro" id="IPR036259">
    <property type="entry name" value="MFS_trans_sf"/>
</dbReference>
<feature type="transmembrane region" description="Helical" evidence="6">
    <location>
        <begin position="309"/>
        <end position="332"/>
    </location>
</feature>
<feature type="transmembrane region" description="Helical" evidence="6">
    <location>
        <begin position="279"/>
        <end position="297"/>
    </location>
</feature>
<keyword evidence="2" id="KW-1003">Cell membrane</keyword>
<dbReference type="EMBL" id="CADIKF010000002">
    <property type="protein sequence ID" value="CAB3747505.1"/>
    <property type="molecule type" value="Genomic_DNA"/>
</dbReference>
<dbReference type="PANTHER" id="PTHR43124:SF10">
    <property type="entry name" value="PURINE EFFLUX PUMP PBUE"/>
    <property type="match status" value="1"/>
</dbReference>
<feature type="transmembrane region" description="Helical" evidence="6">
    <location>
        <begin position="256"/>
        <end position="273"/>
    </location>
</feature>
<dbReference type="PROSITE" id="PS50850">
    <property type="entry name" value="MFS"/>
    <property type="match status" value="1"/>
</dbReference>
<dbReference type="Proteomes" id="UP000494329">
    <property type="component" value="Unassembled WGS sequence"/>
</dbReference>
<dbReference type="InterPro" id="IPR050189">
    <property type="entry name" value="MFS_Efflux_Transporters"/>
</dbReference>
<accession>A0A6J5D3A5</accession>
<dbReference type="Gene3D" id="1.20.1250.20">
    <property type="entry name" value="MFS general substrate transporter like domains"/>
    <property type="match status" value="2"/>
</dbReference>
<dbReference type="SUPFAM" id="SSF103473">
    <property type="entry name" value="MFS general substrate transporter"/>
    <property type="match status" value="1"/>
</dbReference>
<protein>
    <submittedName>
        <fullName evidence="8">Purine efflux pump PbuE</fullName>
    </submittedName>
</protein>
<evidence type="ECO:0000256" key="3">
    <source>
        <dbReference type="ARBA" id="ARBA00022692"/>
    </source>
</evidence>
<feature type="transmembrane region" description="Helical" evidence="6">
    <location>
        <begin position="188"/>
        <end position="211"/>
    </location>
</feature>
<dbReference type="GO" id="GO:0005886">
    <property type="term" value="C:plasma membrane"/>
    <property type="evidence" value="ECO:0007669"/>
    <property type="project" value="UniProtKB-SubCell"/>
</dbReference>
<keyword evidence="9" id="KW-1185">Reference proteome</keyword>
<comment type="subcellular location">
    <subcellularLocation>
        <location evidence="1">Cell membrane</location>
        <topology evidence="1">Multi-pass membrane protein</topology>
    </subcellularLocation>
</comment>
<dbReference type="CDD" id="cd17324">
    <property type="entry name" value="MFS_NepI_like"/>
    <property type="match status" value="1"/>
</dbReference>
<evidence type="ECO:0000256" key="1">
    <source>
        <dbReference type="ARBA" id="ARBA00004651"/>
    </source>
</evidence>
<organism evidence="8 9">
    <name type="scientific">Paraburkholderia solisilvae</name>
    <dbReference type="NCBI Taxonomy" id="624376"/>
    <lineage>
        <taxon>Bacteria</taxon>
        <taxon>Pseudomonadati</taxon>
        <taxon>Pseudomonadota</taxon>
        <taxon>Betaproteobacteria</taxon>
        <taxon>Burkholderiales</taxon>
        <taxon>Burkholderiaceae</taxon>
        <taxon>Paraburkholderia</taxon>
    </lineage>
</organism>
<sequence length="385" mass="39093">MFALGTDSFVVAGVLPEIARSFDVSIGAAGQMTTAYAVTYALLAPVIAALAAGMPRKHLLLAGLAVFVLANLGTAFAPTFGIALATRAIAGLGAAMFSPTATSAASMIVPPERRGFALAVVVAGMTVSTALGSPTGTIIGGLGNWHWTMLFVAALAAISGVGVLTLLSDIPMPPSVTLAKRVAPLADARIGLTLAATLLFFSGAFTLYTYFAVVFDRAIGGSSAWFGALLVLWGAAGTVSNLLAGRLIDKIGAHKVLVAMLVCVMADFVFVPWTGASLWTAVPAVIVWGACGWGVLVPQQYRIVTIAPAIAPIVIGLNNSAIFFGATAAGVIGAAGIRVFGAHALGYVAAAWVAGALSMSVLAAREIRRVSALVAARSTNEARVP</sequence>
<keyword evidence="3 6" id="KW-0812">Transmembrane</keyword>
<evidence type="ECO:0000259" key="7">
    <source>
        <dbReference type="PROSITE" id="PS50850"/>
    </source>
</evidence>
<dbReference type="AlphaFoldDB" id="A0A6J5D3A5"/>
<feature type="transmembrane region" description="Helical" evidence="6">
    <location>
        <begin position="145"/>
        <end position="167"/>
    </location>
</feature>
<dbReference type="PANTHER" id="PTHR43124">
    <property type="entry name" value="PURINE EFFLUX PUMP PBUE"/>
    <property type="match status" value="1"/>
</dbReference>
<name>A0A6J5D3A5_9BURK</name>
<dbReference type="GO" id="GO:0022857">
    <property type="term" value="F:transmembrane transporter activity"/>
    <property type="evidence" value="ECO:0007669"/>
    <property type="project" value="InterPro"/>
</dbReference>
<feature type="transmembrane region" description="Helical" evidence="6">
    <location>
        <begin position="34"/>
        <end position="52"/>
    </location>
</feature>
<evidence type="ECO:0000256" key="5">
    <source>
        <dbReference type="ARBA" id="ARBA00023136"/>
    </source>
</evidence>
<evidence type="ECO:0000256" key="4">
    <source>
        <dbReference type="ARBA" id="ARBA00022989"/>
    </source>
</evidence>
<feature type="transmembrane region" description="Helical" evidence="6">
    <location>
        <begin position="116"/>
        <end position="139"/>
    </location>
</feature>
<feature type="transmembrane region" description="Helical" evidence="6">
    <location>
        <begin position="344"/>
        <end position="364"/>
    </location>
</feature>
<dbReference type="InterPro" id="IPR020846">
    <property type="entry name" value="MFS_dom"/>
</dbReference>
<feature type="transmembrane region" description="Helical" evidence="6">
    <location>
        <begin position="88"/>
        <end position="109"/>
    </location>
</feature>
<evidence type="ECO:0000313" key="9">
    <source>
        <dbReference type="Proteomes" id="UP000494329"/>
    </source>
</evidence>
<proteinExistence type="predicted"/>
<feature type="transmembrane region" description="Helical" evidence="6">
    <location>
        <begin position="223"/>
        <end position="244"/>
    </location>
</feature>
<evidence type="ECO:0000256" key="2">
    <source>
        <dbReference type="ARBA" id="ARBA00022475"/>
    </source>
</evidence>